<keyword evidence="2" id="KW-1133">Transmembrane helix</keyword>
<dbReference type="AlphaFoldDB" id="A0A1L7GSY4"/>
<keyword evidence="2" id="KW-0472">Membrane</keyword>
<sequence>MTSGNSDNQNKKEKLVKALDTSISSAFTRKYKEIIAKFDEGEYNSVDRQNEALENDLNELVKDAKELDPKFLPYASITAIVYRAKNTTDLPNYSQQIKLCMKDVIRDYKGDNLNGVECVIKLIEHFDLATNQMSDLYSRQDEEIKEVESNLSNQNDTLEKNKGDLEEIVKQLNGVETIKGTIYTEFITILGIFSAFIFGIFGGFQSINTTLKIFENNRLIGKPLMMSATIMIALMIILYMFIGWLGQIVGRPLRRTCYKCRENGNQECVHIFRHLIIRHIGFSVGIFAMMIVFTIGLVLALTHH</sequence>
<evidence type="ECO:0000256" key="2">
    <source>
        <dbReference type="SAM" id="Phobius"/>
    </source>
</evidence>
<feature type="transmembrane region" description="Helical" evidence="2">
    <location>
        <begin position="280"/>
        <end position="301"/>
    </location>
</feature>
<evidence type="ECO:0000313" key="4">
    <source>
        <dbReference type="Proteomes" id="UP000185427"/>
    </source>
</evidence>
<reference evidence="3 4" key="1">
    <citation type="submission" date="2016-12" db="EMBL/GenBank/DDBJ databases">
        <title>Complete Genome Sequence of Lactobacillus fermentum Strain SNUV175, a Probiotic for Treatment of Bacterial Vaginosis.</title>
        <authorList>
            <person name="Lee S."/>
            <person name="You H.J."/>
            <person name="Kwon B."/>
            <person name="Ko G."/>
        </authorList>
    </citation>
    <scope>NUCLEOTIDE SEQUENCE [LARGE SCALE GENOMIC DNA]</scope>
    <source>
        <strain evidence="3 4">SNUV175</strain>
    </source>
</reference>
<accession>A0A1L7GSY4</accession>
<dbReference type="RefSeq" id="WP_075667046.1">
    <property type="nucleotide sequence ID" value="NZ_CP019030.1"/>
</dbReference>
<name>A0A1L7GSY4_LIMFE</name>
<feature type="transmembrane region" description="Helical" evidence="2">
    <location>
        <begin position="186"/>
        <end position="204"/>
    </location>
</feature>
<dbReference type="EMBL" id="CP019030">
    <property type="protein sequence ID" value="APU45113.1"/>
    <property type="molecule type" value="Genomic_DNA"/>
</dbReference>
<feature type="transmembrane region" description="Helical" evidence="2">
    <location>
        <begin position="224"/>
        <end position="245"/>
    </location>
</feature>
<organism evidence="3 4">
    <name type="scientific">Limosilactobacillus fermentum</name>
    <name type="common">Lactobacillus fermentum</name>
    <dbReference type="NCBI Taxonomy" id="1613"/>
    <lineage>
        <taxon>Bacteria</taxon>
        <taxon>Bacillati</taxon>
        <taxon>Bacillota</taxon>
        <taxon>Bacilli</taxon>
        <taxon>Lactobacillales</taxon>
        <taxon>Lactobacillaceae</taxon>
        <taxon>Limosilactobacillus</taxon>
    </lineage>
</organism>
<gene>
    <name evidence="3" type="ORF">BUW47_00965</name>
</gene>
<evidence type="ECO:0000313" key="3">
    <source>
        <dbReference type="EMBL" id="APU45113.1"/>
    </source>
</evidence>
<dbReference type="Proteomes" id="UP000185427">
    <property type="component" value="Chromosome"/>
</dbReference>
<evidence type="ECO:0000256" key="1">
    <source>
        <dbReference type="SAM" id="Coils"/>
    </source>
</evidence>
<proteinExistence type="predicted"/>
<keyword evidence="1" id="KW-0175">Coiled coil</keyword>
<protein>
    <submittedName>
        <fullName evidence="3">Uncharacterized protein</fullName>
    </submittedName>
</protein>
<keyword evidence="2" id="KW-0812">Transmembrane</keyword>
<feature type="coiled-coil region" evidence="1">
    <location>
        <begin position="137"/>
        <end position="175"/>
    </location>
</feature>